<dbReference type="Proteomes" id="UP001519654">
    <property type="component" value="Unassembled WGS sequence"/>
</dbReference>
<reference evidence="2 3" key="1">
    <citation type="submission" date="2021-06" db="EMBL/GenBank/DDBJ databases">
        <title>Actinoplanes lichenicola sp. nov., and Actinoplanes ovalisporus sp. nov., isolated from lichen in Thailand.</title>
        <authorList>
            <person name="Saeng-In P."/>
            <person name="Kanchanasin P."/>
            <person name="Yuki M."/>
            <person name="Kudo T."/>
            <person name="Ohkuma M."/>
            <person name="Phongsopitanun W."/>
            <person name="Tanasupawat S."/>
        </authorList>
    </citation>
    <scope>NUCLEOTIDE SEQUENCE [LARGE SCALE GENOMIC DNA]</scope>
    <source>
        <strain evidence="2 3">NBRC 110975</strain>
    </source>
</reference>
<evidence type="ECO:0000256" key="1">
    <source>
        <dbReference type="SAM" id="Phobius"/>
    </source>
</evidence>
<keyword evidence="1" id="KW-0472">Membrane</keyword>
<evidence type="ECO:0000313" key="2">
    <source>
        <dbReference type="EMBL" id="MBU2664434.1"/>
    </source>
</evidence>
<evidence type="ECO:0000313" key="3">
    <source>
        <dbReference type="Proteomes" id="UP001519654"/>
    </source>
</evidence>
<dbReference type="RefSeq" id="WP_215787057.1">
    <property type="nucleotide sequence ID" value="NZ_JAHKKG010000004.1"/>
</dbReference>
<feature type="transmembrane region" description="Helical" evidence="1">
    <location>
        <begin position="77"/>
        <end position="96"/>
    </location>
</feature>
<protein>
    <recommendedName>
        <fullName evidence="4">DUF2178 domain-containing protein</fullName>
    </recommendedName>
</protein>
<comment type="caution">
    <text evidence="2">The sequence shown here is derived from an EMBL/GenBank/DDBJ whole genome shotgun (WGS) entry which is preliminary data.</text>
</comment>
<feature type="transmembrane region" description="Helical" evidence="1">
    <location>
        <begin position="7"/>
        <end position="30"/>
    </location>
</feature>
<dbReference type="EMBL" id="JAHKKG010000004">
    <property type="protein sequence ID" value="MBU2664434.1"/>
    <property type="molecule type" value="Genomic_DNA"/>
</dbReference>
<keyword evidence="1" id="KW-0812">Transmembrane</keyword>
<feature type="transmembrane region" description="Helical" evidence="1">
    <location>
        <begin position="102"/>
        <end position="120"/>
    </location>
</feature>
<feature type="transmembrane region" description="Helical" evidence="1">
    <location>
        <begin position="36"/>
        <end position="56"/>
    </location>
</feature>
<organism evidence="2 3">
    <name type="scientific">Paractinoplanes bogorensis</name>
    <dbReference type="NCBI Taxonomy" id="1610840"/>
    <lineage>
        <taxon>Bacteria</taxon>
        <taxon>Bacillati</taxon>
        <taxon>Actinomycetota</taxon>
        <taxon>Actinomycetes</taxon>
        <taxon>Micromonosporales</taxon>
        <taxon>Micromonosporaceae</taxon>
        <taxon>Paractinoplanes</taxon>
    </lineage>
</organism>
<sequence length="126" mass="13681">MTRKESTAVWAGSGVWLAGMIAAIVLTVAVERPYGWLVTVVAVLAVIGLMASAFVIGRSAMRREGVERTAGLEASALAFWATIGATLTWTMVDAFADVPALRGPWVLMFALFAWTVAWASRMERYR</sequence>
<gene>
    <name evidence="2" type="ORF">KOI35_13100</name>
</gene>
<evidence type="ECO:0008006" key="4">
    <source>
        <dbReference type="Google" id="ProtNLM"/>
    </source>
</evidence>
<name>A0ABS5YLU2_9ACTN</name>
<keyword evidence="1" id="KW-1133">Transmembrane helix</keyword>
<accession>A0ABS5YLU2</accession>
<keyword evidence="3" id="KW-1185">Reference proteome</keyword>
<proteinExistence type="predicted"/>